<keyword evidence="9" id="KW-0472">Membrane</keyword>
<name>A0ABQ3VIH2_9CHLR</name>
<dbReference type="InterPro" id="IPR011009">
    <property type="entry name" value="Kinase-like_dom_sf"/>
</dbReference>
<evidence type="ECO:0000256" key="5">
    <source>
        <dbReference type="ARBA" id="ARBA00022777"/>
    </source>
</evidence>
<proteinExistence type="inferred from homology"/>
<evidence type="ECO:0000256" key="2">
    <source>
        <dbReference type="ARBA" id="ARBA00012513"/>
    </source>
</evidence>
<keyword evidence="9" id="KW-0812">Transmembrane</keyword>
<feature type="binding site" evidence="7">
    <location>
        <position position="40"/>
    </location>
    <ligand>
        <name>ATP</name>
        <dbReference type="ChEBI" id="CHEBI:30616"/>
    </ligand>
</feature>
<reference evidence="11 12" key="1">
    <citation type="journal article" date="2021" name="Int. J. Syst. Evol. Microbiol.">
        <title>Reticulibacter mediterranei gen. nov., sp. nov., within the new family Reticulibacteraceae fam. nov., and Ktedonospora formicarum gen. nov., sp. nov., Ktedonobacter robiniae sp. nov., Dictyobacter formicarum sp. nov. and Dictyobacter arantiisoli sp. nov., belonging to the class Ktedonobacteria.</title>
        <authorList>
            <person name="Yabe S."/>
            <person name="Zheng Y."/>
            <person name="Wang C.M."/>
            <person name="Sakai Y."/>
            <person name="Abe K."/>
            <person name="Yokota A."/>
            <person name="Donadio S."/>
            <person name="Cavaletti L."/>
            <person name="Monciardini P."/>
        </authorList>
    </citation>
    <scope>NUCLEOTIDE SEQUENCE [LARGE SCALE GENOMIC DNA]</scope>
    <source>
        <strain evidence="11 12">SOSP1-9</strain>
    </source>
</reference>
<dbReference type="PROSITE" id="PS00107">
    <property type="entry name" value="PROTEIN_KINASE_ATP"/>
    <property type="match status" value="1"/>
</dbReference>
<dbReference type="PROSITE" id="PS50011">
    <property type="entry name" value="PROTEIN_KINASE_DOM"/>
    <property type="match status" value="1"/>
</dbReference>
<dbReference type="EMBL" id="BNJJ01000008">
    <property type="protein sequence ID" value="GHO85271.1"/>
    <property type="molecule type" value="Genomic_DNA"/>
</dbReference>
<keyword evidence="6 7" id="KW-0067">ATP-binding</keyword>
<dbReference type="PANTHER" id="PTHR43671">
    <property type="entry name" value="SERINE/THREONINE-PROTEIN KINASE NEK"/>
    <property type="match status" value="1"/>
</dbReference>
<feature type="compositionally biased region" description="Polar residues" evidence="8">
    <location>
        <begin position="339"/>
        <end position="362"/>
    </location>
</feature>
<evidence type="ECO:0000256" key="8">
    <source>
        <dbReference type="SAM" id="MobiDB-lite"/>
    </source>
</evidence>
<evidence type="ECO:0000256" key="3">
    <source>
        <dbReference type="ARBA" id="ARBA00022679"/>
    </source>
</evidence>
<comment type="caution">
    <text evidence="11">The sequence shown here is derived from an EMBL/GenBank/DDBJ whole genome shotgun (WGS) entry which is preliminary data.</text>
</comment>
<keyword evidence="5" id="KW-0418">Kinase</keyword>
<evidence type="ECO:0000259" key="10">
    <source>
        <dbReference type="PROSITE" id="PS50011"/>
    </source>
</evidence>
<comment type="similarity">
    <text evidence="1">Belongs to the protein kinase superfamily. NEK Ser/Thr protein kinase family. NIMA subfamily.</text>
</comment>
<dbReference type="SMART" id="SM00220">
    <property type="entry name" value="S_TKc"/>
    <property type="match status" value="1"/>
</dbReference>
<protein>
    <recommendedName>
        <fullName evidence="2">non-specific serine/threonine protein kinase</fullName>
        <ecNumber evidence="2">2.7.11.1</ecNumber>
    </recommendedName>
</protein>
<feature type="transmembrane region" description="Helical" evidence="9">
    <location>
        <begin position="423"/>
        <end position="446"/>
    </location>
</feature>
<dbReference type="CDD" id="cd14014">
    <property type="entry name" value="STKc_PknB_like"/>
    <property type="match status" value="1"/>
</dbReference>
<keyword evidence="9" id="KW-1133">Transmembrane helix</keyword>
<dbReference type="PANTHER" id="PTHR43671:SF13">
    <property type="entry name" value="SERINE_THREONINE-PROTEIN KINASE NEK2"/>
    <property type="match status" value="1"/>
</dbReference>
<dbReference type="SUPFAM" id="SSF56112">
    <property type="entry name" value="Protein kinase-like (PK-like)"/>
    <property type="match status" value="1"/>
</dbReference>
<feature type="domain" description="Protein kinase" evidence="10">
    <location>
        <begin position="11"/>
        <end position="288"/>
    </location>
</feature>
<dbReference type="EC" id="2.7.11.1" evidence="2"/>
<keyword evidence="4 7" id="KW-0547">Nucleotide-binding</keyword>
<accession>A0ABQ3VIH2</accession>
<dbReference type="InterPro" id="IPR008271">
    <property type="entry name" value="Ser/Thr_kinase_AS"/>
</dbReference>
<dbReference type="Gene3D" id="3.30.200.20">
    <property type="entry name" value="Phosphorylase Kinase, domain 1"/>
    <property type="match status" value="1"/>
</dbReference>
<dbReference type="InterPro" id="IPR000719">
    <property type="entry name" value="Prot_kinase_dom"/>
</dbReference>
<evidence type="ECO:0000256" key="9">
    <source>
        <dbReference type="SAM" id="Phobius"/>
    </source>
</evidence>
<keyword evidence="12" id="KW-1185">Reference proteome</keyword>
<dbReference type="Pfam" id="PF00069">
    <property type="entry name" value="Pkinase"/>
    <property type="match status" value="1"/>
</dbReference>
<sequence>MNRASGYLGKYELQVRLGRGGMAEVWKAWDPQLARFVAIKIMHSDLRSASSFMTRFVREGQAIASLRHPNIVQIHDLHVSDADAESYQAYMVMDYIEGPTLADYIHRTSHQQHFPSNGEIVQLFASIAQAIDYAHSRHIVHRDVKPGNILLDVHNVQRNPMGEPILTDFGIVKMLGSITVTAVGISMGTPLYIAPEVVQSFPANELSDIYSFGVMLYEMCTGIPPFQGDSAYAVMIQHVHSTPRIPSQVRPQLPAAVDSVILRSLAKDPTARFPTACALVEALAQAFELPMPEPCWVTNPSKEMMSRLDSDEAVSEGRSSFQPRTPTEQELPALADGNGSVTSTVEDRQTVVSERQTPTDSPIYSEAVPQANKNTDLGHPTGTAPRVTPPSPLLPSPGTNQPRNASAVKLAGYLKPVFRQHPFFYVLLAMITIVVVSTVAGGFFLLRQRSIIAVDRAHVGQLAFHSSQQLDAYGAQGFNDKVQLHLTNLSEPAPGNRYYAWLRDDKAEAAAILLGTLAIDQGQSSLAYVDPQHRDLLASRDELLVTEEGVRTTPNTPTLDKKLWRYQGGFSRTRSPEDNYSELDHLRHLLATEPNLAKLQLSYGVDYWFLNNVKQLQDSAQVVNGSSDLTVVRQQITDIIYFLDGACGPTTTKGLAIPYSPENEAIIHNTRVGLLDCAQQIEPPGHLTHMSVHLNGIVQSPGVMSSQIKRAIQINKDLNPIKSALVAVRKDALQLGSMNDAQLGTAQPLRNDLLIEANQAVNGSINPDTQLVEPSAMQICNSIELLATFDVKAVGTR</sequence>
<dbReference type="InterPro" id="IPR050660">
    <property type="entry name" value="NEK_Ser/Thr_kinase"/>
</dbReference>
<evidence type="ECO:0000256" key="7">
    <source>
        <dbReference type="PROSITE-ProRule" id="PRU10141"/>
    </source>
</evidence>
<evidence type="ECO:0000256" key="4">
    <source>
        <dbReference type="ARBA" id="ARBA00022741"/>
    </source>
</evidence>
<gene>
    <name evidence="11" type="ORF">KSZ_32770</name>
</gene>
<dbReference type="RefSeq" id="WP_201362930.1">
    <property type="nucleotide sequence ID" value="NZ_BNJJ01000008.1"/>
</dbReference>
<dbReference type="Gene3D" id="1.10.510.10">
    <property type="entry name" value="Transferase(Phosphotransferase) domain 1"/>
    <property type="match status" value="1"/>
</dbReference>
<feature type="compositionally biased region" description="Polar residues" evidence="8">
    <location>
        <begin position="317"/>
        <end position="328"/>
    </location>
</feature>
<dbReference type="PROSITE" id="PS00108">
    <property type="entry name" value="PROTEIN_KINASE_ST"/>
    <property type="match status" value="1"/>
</dbReference>
<evidence type="ECO:0000313" key="11">
    <source>
        <dbReference type="EMBL" id="GHO85271.1"/>
    </source>
</evidence>
<dbReference type="InterPro" id="IPR017441">
    <property type="entry name" value="Protein_kinase_ATP_BS"/>
</dbReference>
<evidence type="ECO:0000313" key="12">
    <source>
        <dbReference type="Proteomes" id="UP000635565"/>
    </source>
</evidence>
<organism evidence="11 12">
    <name type="scientific">Dictyobacter formicarum</name>
    <dbReference type="NCBI Taxonomy" id="2778368"/>
    <lineage>
        <taxon>Bacteria</taxon>
        <taxon>Bacillati</taxon>
        <taxon>Chloroflexota</taxon>
        <taxon>Ktedonobacteria</taxon>
        <taxon>Ktedonobacterales</taxon>
        <taxon>Dictyobacteraceae</taxon>
        <taxon>Dictyobacter</taxon>
    </lineage>
</organism>
<dbReference type="Proteomes" id="UP000635565">
    <property type="component" value="Unassembled WGS sequence"/>
</dbReference>
<evidence type="ECO:0000256" key="1">
    <source>
        <dbReference type="ARBA" id="ARBA00010886"/>
    </source>
</evidence>
<evidence type="ECO:0000256" key="6">
    <source>
        <dbReference type="ARBA" id="ARBA00022840"/>
    </source>
</evidence>
<feature type="region of interest" description="Disordered" evidence="8">
    <location>
        <begin position="306"/>
        <end position="402"/>
    </location>
</feature>
<keyword evidence="3" id="KW-0808">Transferase</keyword>